<dbReference type="EMBL" id="BAABCE010000027">
    <property type="protein sequence ID" value="GAA3590914.1"/>
    <property type="molecule type" value="Genomic_DNA"/>
</dbReference>
<evidence type="ECO:0000313" key="1">
    <source>
        <dbReference type="EMBL" id="GAA3590914.1"/>
    </source>
</evidence>
<dbReference type="RefSeq" id="WP_346186331.1">
    <property type="nucleotide sequence ID" value="NZ_BAABCE010000027.1"/>
</dbReference>
<organism evidence="1 2">
    <name type="scientific">Streptomyces osmaniensis</name>
    <dbReference type="NCBI Taxonomy" id="593134"/>
    <lineage>
        <taxon>Bacteria</taxon>
        <taxon>Bacillati</taxon>
        <taxon>Actinomycetota</taxon>
        <taxon>Actinomycetes</taxon>
        <taxon>Kitasatosporales</taxon>
        <taxon>Streptomycetaceae</taxon>
        <taxon>Streptomyces</taxon>
    </lineage>
</organism>
<evidence type="ECO:0000313" key="2">
    <source>
        <dbReference type="Proteomes" id="UP001500707"/>
    </source>
</evidence>
<proteinExistence type="predicted"/>
<accession>A0ABP6YVA4</accession>
<keyword evidence="2" id="KW-1185">Reference proteome</keyword>
<comment type="caution">
    <text evidence="1">The sequence shown here is derived from an EMBL/GenBank/DDBJ whole genome shotgun (WGS) entry which is preliminary data.</text>
</comment>
<dbReference type="Proteomes" id="UP001500707">
    <property type="component" value="Unassembled WGS sequence"/>
</dbReference>
<name>A0ABP6YVA4_9ACTN</name>
<protein>
    <submittedName>
        <fullName evidence="1">Uncharacterized protein</fullName>
    </submittedName>
</protein>
<sequence>MNVTLFAVSYTLLSTVLLILADRKRITTQQYNAISAVASTVMGVVAAFIGWTVVAYLAAASAALAAWLWWNGGGGDDTKRRLKSWAGRFHGVRRTAPQGT</sequence>
<gene>
    <name evidence="1" type="ORF">GCM10022295_85710</name>
</gene>
<reference evidence="2" key="1">
    <citation type="journal article" date="2019" name="Int. J. Syst. Evol. Microbiol.">
        <title>The Global Catalogue of Microorganisms (GCM) 10K type strain sequencing project: providing services to taxonomists for standard genome sequencing and annotation.</title>
        <authorList>
            <consortium name="The Broad Institute Genomics Platform"/>
            <consortium name="The Broad Institute Genome Sequencing Center for Infectious Disease"/>
            <person name="Wu L."/>
            <person name="Ma J."/>
        </authorList>
    </citation>
    <scope>NUCLEOTIDE SEQUENCE [LARGE SCALE GENOMIC DNA]</scope>
    <source>
        <strain evidence="2">JCM 17656</strain>
    </source>
</reference>